<comment type="caution">
    <text evidence="2">The sequence shown here is derived from an EMBL/GenBank/DDBJ whole genome shotgun (WGS) entry which is preliminary data.</text>
</comment>
<evidence type="ECO:0000313" key="3">
    <source>
        <dbReference type="Proteomes" id="UP000632740"/>
    </source>
</evidence>
<dbReference type="EMBL" id="BONK01000004">
    <property type="protein sequence ID" value="GIG20574.1"/>
    <property type="molecule type" value="Genomic_DNA"/>
</dbReference>
<sequence>MASHDGRRTGGLNLQNIVRLVSIALAVTAVVKELRTPRDERQWNGTVAGFVPYDFRMPTSERFLERVWNPDGPHLVNPRVFGVGWTLNIGKVVGMIQERLADRRQ</sequence>
<dbReference type="AlphaFoldDB" id="A0A919U1X6"/>
<feature type="domain" description="DUF5808" evidence="1">
    <location>
        <begin position="70"/>
        <end position="94"/>
    </location>
</feature>
<name>A0A919U1X6_9CELL</name>
<dbReference type="Proteomes" id="UP000632740">
    <property type="component" value="Unassembled WGS sequence"/>
</dbReference>
<protein>
    <recommendedName>
        <fullName evidence="1">DUF5808 domain-containing protein</fullName>
    </recommendedName>
</protein>
<evidence type="ECO:0000313" key="2">
    <source>
        <dbReference type="EMBL" id="GIG20574.1"/>
    </source>
</evidence>
<evidence type="ECO:0000259" key="1">
    <source>
        <dbReference type="Pfam" id="PF19124"/>
    </source>
</evidence>
<dbReference type="Pfam" id="PF19124">
    <property type="entry name" value="DUF5808"/>
    <property type="match status" value="1"/>
</dbReference>
<gene>
    <name evidence="2" type="ORF">Cch01nite_12980</name>
</gene>
<keyword evidence="3" id="KW-1185">Reference proteome</keyword>
<accession>A0A919U1X6</accession>
<proteinExistence type="predicted"/>
<dbReference type="RefSeq" id="WP_203750216.1">
    <property type="nucleotide sequence ID" value="NZ_BONK01000004.1"/>
</dbReference>
<reference evidence="2" key="1">
    <citation type="submission" date="2021-01" db="EMBL/GenBank/DDBJ databases">
        <title>Whole genome shotgun sequence of Cellulomonas chitinilytica NBRC 110799.</title>
        <authorList>
            <person name="Komaki H."/>
            <person name="Tamura T."/>
        </authorList>
    </citation>
    <scope>NUCLEOTIDE SEQUENCE</scope>
    <source>
        <strain evidence="2">NBRC 110799</strain>
    </source>
</reference>
<dbReference type="InterPro" id="IPR043831">
    <property type="entry name" value="DUF5808"/>
</dbReference>
<organism evidence="2 3">
    <name type="scientific">Cellulomonas chitinilytica</name>
    <dbReference type="NCBI Taxonomy" id="398759"/>
    <lineage>
        <taxon>Bacteria</taxon>
        <taxon>Bacillati</taxon>
        <taxon>Actinomycetota</taxon>
        <taxon>Actinomycetes</taxon>
        <taxon>Micrococcales</taxon>
        <taxon>Cellulomonadaceae</taxon>
        <taxon>Cellulomonas</taxon>
    </lineage>
</organism>